<comment type="caution">
    <text evidence="2">The sequence shown here is derived from an EMBL/GenBank/DDBJ whole genome shotgun (WGS) entry which is preliminary data.</text>
</comment>
<sequence>MGQKGFVSDLLETVVSKEREGSLANVTVSKPMSRQSVVEQRSAIALVGSDINELFDKKKTKSPCARSHPRKASEDDLQV</sequence>
<evidence type="ECO:0000256" key="1">
    <source>
        <dbReference type="SAM" id="MobiDB-lite"/>
    </source>
</evidence>
<gene>
    <name evidence="2" type="ORF">CEXT_814801</name>
</gene>
<reference evidence="2 3" key="1">
    <citation type="submission" date="2021-06" db="EMBL/GenBank/DDBJ databases">
        <title>Caerostris extrusa draft genome.</title>
        <authorList>
            <person name="Kono N."/>
            <person name="Arakawa K."/>
        </authorList>
    </citation>
    <scope>NUCLEOTIDE SEQUENCE [LARGE SCALE GENOMIC DNA]</scope>
</reference>
<evidence type="ECO:0000313" key="2">
    <source>
        <dbReference type="EMBL" id="GIY70940.1"/>
    </source>
</evidence>
<proteinExistence type="predicted"/>
<dbReference type="EMBL" id="BPLR01014737">
    <property type="protein sequence ID" value="GIY70940.1"/>
    <property type="molecule type" value="Genomic_DNA"/>
</dbReference>
<protein>
    <submittedName>
        <fullName evidence="2">Uncharacterized protein</fullName>
    </submittedName>
</protein>
<feature type="region of interest" description="Disordered" evidence="1">
    <location>
        <begin position="57"/>
        <end position="79"/>
    </location>
</feature>
<evidence type="ECO:0000313" key="3">
    <source>
        <dbReference type="Proteomes" id="UP001054945"/>
    </source>
</evidence>
<organism evidence="2 3">
    <name type="scientific">Caerostris extrusa</name>
    <name type="common">Bark spider</name>
    <name type="synonym">Caerostris bankana</name>
    <dbReference type="NCBI Taxonomy" id="172846"/>
    <lineage>
        <taxon>Eukaryota</taxon>
        <taxon>Metazoa</taxon>
        <taxon>Ecdysozoa</taxon>
        <taxon>Arthropoda</taxon>
        <taxon>Chelicerata</taxon>
        <taxon>Arachnida</taxon>
        <taxon>Araneae</taxon>
        <taxon>Araneomorphae</taxon>
        <taxon>Entelegynae</taxon>
        <taxon>Araneoidea</taxon>
        <taxon>Araneidae</taxon>
        <taxon>Caerostris</taxon>
    </lineage>
</organism>
<name>A0AAV4VLY9_CAEEX</name>
<dbReference type="Proteomes" id="UP001054945">
    <property type="component" value="Unassembled WGS sequence"/>
</dbReference>
<accession>A0AAV4VLY9</accession>
<keyword evidence="3" id="KW-1185">Reference proteome</keyword>
<dbReference type="AlphaFoldDB" id="A0AAV4VLY9"/>